<dbReference type="InterPro" id="IPR051995">
    <property type="entry name" value="Ciliary_GTPase"/>
</dbReference>
<feature type="binding site" evidence="3">
    <location>
        <position position="69"/>
    </location>
    <ligand>
        <name>GTP</name>
        <dbReference type="ChEBI" id="CHEBI:37565"/>
    </ligand>
</feature>
<dbReference type="GO" id="GO:0046872">
    <property type="term" value="F:metal ion binding"/>
    <property type="evidence" value="ECO:0007669"/>
    <property type="project" value="UniProtKB-KW"/>
</dbReference>
<keyword evidence="4" id="KW-0479">Metal-binding</keyword>
<dbReference type="PANTHER" id="PTHR46090">
    <property type="entry name" value="ADP-RIBOSYLATION FACTOR-LIKE PROTEIN 13B"/>
    <property type="match status" value="1"/>
</dbReference>
<gene>
    <name evidence="6" type="ORF">GHT06_011717</name>
</gene>
<name>A0AAD5LF25_9CRUS</name>
<keyword evidence="2 3" id="KW-0342">GTP-binding</keyword>
<dbReference type="GO" id="GO:0051649">
    <property type="term" value="P:establishment of localization in cell"/>
    <property type="evidence" value="ECO:0007669"/>
    <property type="project" value="UniProtKB-ARBA"/>
</dbReference>
<feature type="compositionally biased region" description="Low complexity" evidence="5">
    <location>
        <begin position="323"/>
        <end position="334"/>
    </location>
</feature>
<evidence type="ECO:0000313" key="7">
    <source>
        <dbReference type="Proteomes" id="UP000820818"/>
    </source>
</evidence>
<feature type="region of interest" description="Disordered" evidence="5">
    <location>
        <begin position="262"/>
        <end position="368"/>
    </location>
</feature>
<dbReference type="InterPro" id="IPR027417">
    <property type="entry name" value="P-loop_NTPase"/>
</dbReference>
<accession>A0AAD5LF25</accession>
<dbReference type="GO" id="GO:0097500">
    <property type="term" value="P:receptor localization to non-motile cilium"/>
    <property type="evidence" value="ECO:0007669"/>
    <property type="project" value="TreeGrafter"/>
</dbReference>
<dbReference type="Gene3D" id="3.40.50.300">
    <property type="entry name" value="P-loop containing nucleotide triphosphate hydrolases"/>
    <property type="match status" value="1"/>
</dbReference>
<evidence type="ECO:0000256" key="1">
    <source>
        <dbReference type="ARBA" id="ARBA00022741"/>
    </source>
</evidence>
<keyword evidence="1 3" id="KW-0547">Nucleotide-binding</keyword>
<dbReference type="SMART" id="SM00177">
    <property type="entry name" value="ARF"/>
    <property type="match status" value="1"/>
</dbReference>
<dbReference type="FunFam" id="3.40.50.300:FF:000415">
    <property type="entry name" value="ADP-ribosylation factor-like GTPase 13B"/>
    <property type="match status" value="1"/>
</dbReference>
<evidence type="ECO:0000256" key="2">
    <source>
        <dbReference type="ARBA" id="ARBA00023134"/>
    </source>
</evidence>
<comment type="caution">
    <text evidence="6">The sequence shown here is derived from an EMBL/GenBank/DDBJ whole genome shotgun (WGS) entry which is preliminary data.</text>
</comment>
<reference evidence="6 7" key="1">
    <citation type="submission" date="2022-05" db="EMBL/GenBank/DDBJ databases">
        <title>A multi-omics perspective on studying reproductive biology in Daphnia sinensis.</title>
        <authorList>
            <person name="Jia J."/>
        </authorList>
    </citation>
    <scope>NUCLEOTIDE SEQUENCE [LARGE SCALE GENOMIC DNA]</scope>
    <source>
        <strain evidence="6 7">WSL</strain>
    </source>
</reference>
<evidence type="ECO:0000313" key="6">
    <source>
        <dbReference type="EMBL" id="KAI9560765.1"/>
    </source>
</evidence>
<dbReference type="NCBIfam" id="TIGR00231">
    <property type="entry name" value="small_GTP"/>
    <property type="match status" value="1"/>
</dbReference>
<feature type="binding site" evidence="4">
    <location>
        <position position="47"/>
    </location>
    <ligand>
        <name>Mg(2+)</name>
        <dbReference type="ChEBI" id="CHEBI:18420"/>
    </ligand>
</feature>
<dbReference type="AlphaFoldDB" id="A0AAD5LF25"/>
<dbReference type="PANTHER" id="PTHR46090:SF2">
    <property type="entry name" value="ADP-RIBOSYLATION FACTOR-LIKE PROTEIN 13B"/>
    <property type="match status" value="1"/>
</dbReference>
<dbReference type="PRINTS" id="PR00328">
    <property type="entry name" value="SAR1GTPBP"/>
</dbReference>
<evidence type="ECO:0000256" key="4">
    <source>
        <dbReference type="PIRSR" id="PIRSR606689-2"/>
    </source>
</evidence>
<dbReference type="GO" id="GO:0060170">
    <property type="term" value="C:ciliary membrane"/>
    <property type="evidence" value="ECO:0007669"/>
    <property type="project" value="TreeGrafter"/>
</dbReference>
<dbReference type="GO" id="GO:0005525">
    <property type="term" value="F:GTP binding"/>
    <property type="evidence" value="ECO:0007669"/>
    <property type="project" value="UniProtKB-KW"/>
</dbReference>
<proteinExistence type="predicted"/>
<dbReference type="SUPFAM" id="SSF52540">
    <property type="entry name" value="P-loop containing nucleoside triphosphate hydrolases"/>
    <property type="match status" value="1"/>
</dbReference>
<feature type="compositionally biased region" description="Polar residues" evidence="5">
    <location>
        <begin position="281"/>
        <end position="310"/>
    </location>
</feature>
<evidence type="ECO:0000256" key="3">
    <source>
        <dbReference type="PIRSR" id="PIRSR606689-1"/>
    </source>
</evidence>
<protein>
    <recommendedName>
        <fullName evidence="8">ADP-ribosylation factor-like protein 13B</fullName>
    </recommendedName>
</protein>
<evidence type="ECO:0008006" key="8">
    <source>
        <dbReference type="Google" id="ProtNLM"/>
    </source>
</evidence>
<evidence type="ECO:0000256" key="5">
    <source>
        <dbReference type="SAM" id="MobiDB-lite"/>
    </source>
</evidence>
<dbReference type="GO" id="GO:0003924">
    <property type="term" value="F:GTPase activity"/>
    <property type="evidence" value="ECO:0007669"/>
    <property type="project" value="InterPro"/>
</dbReference>
<dbReference type="Proteomes" id="UP000820818">
    <property type="component" value="Linkage Group LG3"/>
</dbReference>
<feature type="binding site" evidence="3">
    <location>
        <begin position="23"/>
        <end position="30"/>
    </location>
    <ligand>
        <name>GTP</name>
        <dbReference type="ChEBI" id="CHEBI:37565"/>
    </ligand>
</feature>
<dbReference type="SMART" id="SM00178">
    <property type="entry name" value="SAR"/>
    <property type="match status" value="1"/>
</dbReference>
<keyword evidence="7" id="KW-1185">Reference proteome</keyword>
<dbReference type="GO" id="GO:0097730">
    <property type="term" value="C:non-motile cilium"/>
    <property type="evidence" value="ECO:0007669"/>
    <property type="project" value="TreeGrafter"/>
</dbReference>
<dbReference type="InterPro" id="IPR006689">
    <property type="entry name" value="Small_GTPase_ARF/SAR"/>
</dbReference>
<organism evidence="6 7">
    <name type="scientific">Daphnia sinensis</name>
    <dbReference type="NCBI Taxonomy" id="1820382"/>
    <lineage>
        <taxon>Eukaryota</taxon>
        <taxon>Metazoa</taxon>
        <taxon>Ecdysozoa</taxon>
        <taxon>Arthropoda</taxon>
        <taxon>Crustacea</taxon>
        <taxon>Branchiopoda</taxon>
        <taxon>Diplostraca</taxon>
        <taxon>Cladocera</taxon>
        <taxon>Anomopoda</taxon>
        <taxon>Daphniidae</taxon>
        <taxon>Daphnia</taxon>
        <taxon>Daphnia similis group</taxon>
    </lineage>
</organism>
<sequence length="368" mass="40523">MGNGGSLCNNVGLKRQLTILVVGLDNSGKTSMSRALVGETLTDTVPTIGFSKFVTKQKGITINIYDLGGSSRIRDIWHNYFAECYGVVYVVDASDSQRLSEAHENLSSLMKHPILKGKPLLLLANKQDHFDALDEVDVADKLQLELLANVCQTPTRIEICCATQGTGKNIDPIIRIGFQWLVETIIRNFDKIDRRVTNDIAAQKAKEEKERDSRRARIERLKALQNEVEETVTQICVDPLNGIKNHFQPLEEITEEWNLPGSIAETDRPQGVESPSGFSGLKSQAQIDQSQTEELNGSETTELGHTQNDFRGTISAPSEMIGSSSVRVPVLSRSDQVSSASPTAKKLNQRSNGKPLPPLTKNGKLSKQ</sequence>
<dbReference type="EMBL" id="WJBH02000003">
    <property type="protein sequence ID" value="KAI9560765.1"/>
    <property type="molecule type" value="Genomic_DNA"/>
</dbReference>
<keyword evidence="4" id="KW-0460">Magnesium</keyword>
<dbReference type="InterPro" id="IPR005225">
    <property type="entry name" value="Small_GTP-bd"/>
</dbReference>
<dbReference type="GO" id="GO:1905515">
    <property type="term" value="P:non-motile cilium assembly"/>
    <property type="evidence" value="ECO:0007669"/>
    <property type="project" value="TreeGrafter"/>
</dbReference>
<dbReference type="Pfam" id="PF00025">
    <property type="entry name" value="Arf"/>
    <property type="match status" value="1"/>
</dbReference>
<feature type="binding site" evidence="3">
    <location>
        <begin position="125"/>
        <end position="128"/>
    </location>
    <ligand>
        <name>GTP</name>
        <dbReference type="ChEBI" id="CHEBI:37565"/>
    </ligand>
</feature>
<feature type="binding site" evidence="4">
    <location>
        <position position="30"/>
    </location>
    <ligand>
        <name>Mg(2+)</name>
        <dbReference type="ChEBI" id="CHEBI:18420"/>
    </ligand>
</feature>
<dbReference type="PROSITE" id="PS51417">
    <property type="entry name" value="ARF"/>
    <property type="match status" value="1"/>
</dbReference>
<dbReference type="GO" id="GO:0016192">
    <property type="term" value="P:vesicle-mediated transport"/>
    <property type="evidence" value="ECO:0007669"/>
    <property type="project" value="UniProtKB-ARBA"/>
</dbReference>